<dbReference type="PANTHER" id="PTHR33142:SF8">
    <property type="entry name" value="CYCLIN-DEPENDENT PROTEIN KINASE INHIBITOR SMR9"/>
    <property type="match status" value="1"/>
</dbReference>
<dbReference type="AlphaFoldDB" id="A0A9E7JCZ8"/>
<name>A0A9E7JCZ8_9LILI</name>
<dbReference type="OrthoDB" id="1840446at2759"/>
<dbReference type="EMBL" id="CP097502">
    <property type="protein sequence ID" value="URD76007.1"/>
    <property type="molecule type" value="Genomic_DNA"/>
</dbReference>
<gene>
    <name evidence="5" type="ORF">MUK42_09224</name>
</gene>
<dbReference type="GO" id="GO:0032875">
    <property type="term" value="P:regulation of DNA endoreduplication"/>
    <property type="evidence" value="ECO:0007669"/>
    <property type="project" value="InterPro"/>
</dbReference>
<dbReference type="GO" id="GO:0004860">
    <property type="term" value="F:protein kinase inhibitor activity"/>
    <property type="evidence" value="ECO:0007669"/>
    <property type="project" value="UniProtKB-KW"/>
</dbReference>
<evidence type="ECO:0000256" key="1">
    <source>
        <dbReference type="ARBA" id="ARBA00023013"/>
    </source>
</evidence>
<reference evidence="5" key="1">
    <citation type="submission" date="2022-05" db="EMBL/GenBank/DDBJ databases">
        <title>The Musa troglodytarum L. genome provides insights into the mechanism of non-climacteric behaviour and enrichment of carotenoids.</title>
        <authorList>
            <person name="Wang J."/>
        </authorList>
    </citation>
    <scope>NUCLEOTIDE SEQUENCE</scope>
    <source>
        <tissue evidence="5">Leaf</tissue>
    </source>
</reference>
<feature type="compositionally biased region" description="Basic and acidic residues" evidence="3">
    <location>
        <begin position="71"/>
        <end position="81"/>
    </location>
</feature>
<organism evidence="5 6">
    <name type="scientific">Musa troglodytarum</name>
    <name type="common">fe'i banana</name>
    <dbReference type="NCBI Taxonomy" id="320322"/>
    <lineage>
        <taxon>Eukaryota</taxon>
        <taxon>Viridiplantae</taxon>
        <taxon>Streptophyta</taxon>
        <taxon>Embryophyta</taxon>
        <taxon>Tracheophyta</taxon>
        <taxon>Spermatophyta</taxon>
        <taxon>Magnoliopsida</taxon>
        <taxon>Liliopsida</taxon>
        <taxon>Zingiberales</taxon>
        <taxon>Musaceae</taxon>
        <taxon>Musa</taxon>
    </lineage>
</organism>
<dbReference type="InterPro" id="IPR040389">
    <property type="entry name" value="SMR"/>
</dbReference>
<sequence length="242" mass="27376">MNTSFTSSPKACEALGIFFLRSTTPRLSIEISSLILCSARVLQSSRMAPAFRGRRKAGWRPRLRRQQKNSEPSRRPTDDVSSKQAMSDLEEKRAIDIAAAGSSTPKAETSRIPEHLSCPPAPKKRRVTALRWSENTPPVPFFTSPDLDLFFLYALREISLECWLLFLIHLLLPTVFVVAEVLIIMVASSLDRKGREDLQVKGYSCRRDKRRSFGFNVDDRVWVSCETPPPGNRITPQRTAMP</sequence>
<dbReference type="GO" id="GO:0005634">
    <property type="term" value="C:nucleus"/>
    <property type="evidence" value="ECO:0007669"/>
    <property type="project" value="TreeGrafter"/>
</dbReference>
<accession>A0A9E7JCZ8</accession>
<proteinExistence type="predicted"/>
<keyword evidence="2" id="KW-0131">Cell cycle</keyword>
<keyword evidence="4" id="KW-1133">Transmembrane helix</keyword>
<keyword evidence="4" id="KW-0812">Transmembrane</keyword>
<protein>
    <submittedName>
        <fullName evidence="5">Uncharacterized protein</fullName>
    </submittedName>
</protein>
<evidence type="ECO:0000313" key="5">
    <source>
        <dbReference type="EMBL" id="URD76007.1"/>
    </source>
</evidence>
<feature type="transmembrane region" description="Helical" evidence="4">
    <location>
        <begin position="163"/>
        <end position="187"/>
    </location>
</feature>
<keyword evidence="1" id="KW-0649">Protein kinase inhibitor</keyword>
<keyword evidence="6" id="KW-1185">Reference proteome</keyword>
<dbReference type="PANTHER" id="PTHR33142">
    <property type="entry name" value="CYCLIN-DEPENDENT PROTEIN KINASE INHIBITOR SMR13"/>
    <property type="match status" value="1"/>
</dbReference>
<evidence type="ECO:0000313" key="6">
    <source>
        <dbReference type="Proteomes" id="UP001055439"/>
    </source>
</evidence>
<evidence type="ECO:0000256" key="4">
    <source>
        <dbReference type="SAM" id="Phobius"/>
    </source>
</evidence>
<evidence type="ECO:0000256" key="3">
    <source>
        <dbReference type="SAM" id="MobiDB-lite"/>
    </source>
</evidence>
<feature type="compositionally biased region" description="Basic residues" evidence="3">
    <location>
        <begin position="52"/>
        <end position="67"/>
    </location>
</feature>
<evidence type="ECO:0000256" key="2">
    <source>
        <dbReference type="ARBA" id="ARBA00023306"/>
    </source>
</evidence>
<dbReference type="Proteomes" id="UP001055439">
    <property type="component" value="Chromosome 1"/>
</dbReference>
<feature type="region of interest" description="Disordered" evidence="3">
    <location>
        <begin position="50"/>
        <end position="85"/>
    </location>
</feature>
<keyword evidence="4" id="KW-0472">Membrane</keyword>